<organism evidence="3 4">
    <name type="scientific">Streptacidiphilus alkalitolerans</name>
    <dbReference type="NCBI Taxonomy" id="3342712"/>
    <lineage>
        <taxon>Bacteria</taxon>
        <taxon>Bacillati</taxon>
        <taxon>Actinomycetota</taxon>
        <taxon>Actinomycetes</taxon>
        <taxon>Kitasatosporales</taxon>
        <taxon>Streptomycetaceae</taxon>
        <taxon>Streptacidiphilus</taxon>
    </lineage>
</organism>
<feature type="domain" description="6-phosphogluconate dehydrogenase NADP-binding" evidence="1">
    <location>
        <begin position="76"/>
        <end position="225"/>
    </location>
</feature>
<gene>
    <name evidence="3" type="ORF">ACEZDG_27345</name>
</gene>
<keyword evidence="3" id="KW-0560">Oxidoreductase</keyword>
<protein>
    <submittedName>
        <fullName evidence="3">NAD(P)-dependent oxidoreductase</fullName>
        <ecNumber evidence="3">1.1.-.-</ecNumber>
    </submittedName>
</protein>
<dbReference type="InterPro" id="IPR006115">
    <property type="entry name" value="6PGDH_NADP-bd"/>
</dbReference>
<dbReference type="EMBL" id="JBHEZX010000014">
    <property type="protein sequence ID" value="MFC1412986.1"/>
    <property type="molecule type" value="Genomic_DNA"/>
</dbReference>
<comment type="caution">
    <text evidence="3">The sequence shown here is derived from an EMBL/GenBank/DDBJ whole genome shotgun (WGS) entry which is preliminary data.</text>
</comment>
<dbReference type="Pfam" id="PF03446">
    <property type="entry name" value="NAD_binding_2"/>
    <property type="match status" value="1"/>
</dbReference>
<dbReference type="InterPro" id="IPR008927">
    <property type="entry name" value="6-PGluconate_DH-like_C_sf"/>
</dbReference>
<feature type="domain" description="3-hydroxyisobutyrate dehydrogenase-like NAD-binding" evidence="2">
    <location>
        <begin position="230"/>
        <end position="348"/>
    </location>
</feature>
<dbReference type="InterPro" id="IPR036291">
    <property type="entry name" value="NAD(P)-bd_dom_sf"/>
</dbReference>
<dbReference type="EC" id="1.1.-.-" evidence="3"/>
<dbReference type="PANTHER" id="PTHR43060:SF15">
    <property type="entry name" value="3-HYDROXYISOBUTYRATE DEHYDROGENASE-LIKE 1, MITOCHONDRIAL-RELATED"/>
    <property type="match status" value="1"/>
</dbReference>
<evidence type="ECO:0000313" key="4">
    <source>
        <dbReference type="Proteomes" id="UP001592582"/>
    </source>
</evidence>
<dbReference type="InterPro" id="IPR029154">
    <property type="entry name" value="HIBADH-like_NADP-bd"/>
</dbReference>
<evidence type="ECO:0000259" key="1">
    <source>
        <dbReference type="Pfam" id="PF03446"/>
    </source>
</evidence>
<dbReference type="SUPFAM" id="SSF51735">
    <property type="entry name" value="NAD(P)-binding Rossmann-fold domains"/>
    <property type="match status" value="1"/>
</dbReference>
<proteinExistence type="predicted"/>
<keyword evidence="4" id="KW-1185">Reference proteome</keyword>
<dbReference type="RefSeq" id="WP_380514195.1">
    <property type="nucleotide sequence ID" value="NZ_JBHEZX010000014.1"/>
</dbReference>
<dbReference type="InterPro" id="IPR013328">
    <property type="entry name" value="6PGD_dom2"/>
</dbReference>
<evidence type="ECO:0000313" key="3">
    <source>
        <dbReference type="EMBL" id="MFC1412986.1"/>
    </source>
</evidence>
<dbReference type="PANTHER" id="PTHR43060">
    <property type="entry name" value="3-HYDROXYISOBUTYRATE DEHYDROGENASE-LIKE 1, MITOCHONDRIAL-RELATED"/>
    <property type="match status" value="1"/>
</dbReference>
<dbReference type="Gene3D" id="3.40.50.720">
    <property type="entry name" value="NAD(P)-binding Rossmann-like Domain"/>
    <property type="match status" value="1"/>
</dbReference>
<sequence length="350" mass="37499">MVLQCIADVEERALLHSANCNYPPRQLPGRELLPGVGLVVARIIHFLPALIDGSVAAVYSTARPPIRYEEVGMYHILWFGTGRFGSPMVSRLVESGFAVHLPRSGHGTESSAALVEAGAHWWSGGAVDLYGLCLPRTADVVQTMDNYPPGAGVEVLDFSTGDPRQASSLLSAAQARGAGYMDCPVSGSAAHGRNGNLTMWIGSERSSASEPGRQTIDALSQRQFWMGRVGAGFSAKLVNQVIHILNVAAIGEGLKLAEALDLPRDELIESLRHASSTSAMLDRFGAAIAAHDHTAHFRLELAAKDIEYASNILKSFSGVQTSYIDLLRDDLNTALSRGEGDANFTTFIDN</sequence>
<dbReference type="GO" id="GO:0016491">
    <property type="term" value="F:oxidoreductase activity"/>
    <property type="evidence" value="ECO:0007669"/>
    <property type="project" value="UniProtKB-KW"/>
</dbReference>
<reference evidence="3 4" key="1">
    <citation type="submission" date="2024-09" db="EMBL/GenBank/DDBJ databases">
        <authorList>
            <person name="Lee S.D."/>
        </authorList>
    </citation>
    <scope>NUCLEOTIDE SEQUENCE [LARGE SCALE GENOMIC DNA]</scope>
    <source>
        <strain evidence="3 4">N1-1</strain>
    </source>
</reference>
<dbReference type="Gene3D" id="1.10.1040.10">
    <property type="entry name" value="N-(1-d-carboxylethyl)-l-norvaline Dehydrogenase, domain 2"/>
    <property type="match status" value="1"/>
</dbReference>
<dbReference type="SUPFAM" id="SSF48179">
    <property type="entry name" value="6-phosphogluconate dehydrogenase C-terminal domain-like"/>
    <property type="match status" value="1"/>
</dbReference>
<dbReference type="Proteomes" id="UP001592582">
    <property type="component" value="Unassembled WGS sequence"/>
</dbReference>
<dbReference type="Pfam" id="PF14833">
    <property type="entry name" value="NAD_binding_11"/>
    <property type="match status" value="1"/>
</dbReference>
<accession>A0ABV6VH77</accession>
<name>A0ABV6VH77_9ACTN</name>
<evidence type="ECO:0000259" key="2">
    <source>
        <dbReference type="Pfam" id="PF14833"/>
    </source>
</evidence>